<feature type="compositionally biased region" description="Basic and acidic residues" evidence="11">
    <location>
        <begin position="263"/>
        <end position="272"/>
    </location>
</feature>
<keyword evidence="4" id="KW-0813">Transport</keyword>
<keyword evidence="6" id="KW-0256">Endoplasmic reticulum</keyword>
<feature type="transmembrane region" description="Helical" evidence="12">
    <location>
        <begin position="129"/>
        <end position="150"/>
    </location>
</feature>
<feature type="non-terminal residue" evidence="13">
    <location>
        <position position="1"/>
    </location>
</feature>
<dbReference type="InterPro" id="IPR011553">
    <property type="entry name" value="Sec62_asco"/>
</dbReference>
<dbReference type="PANTHER" id="PTHR12443">
    <property type="entry name" value="TRANSLOCATION PROTEIN SEC62"/>
    <property type="match status" value="1"/>
</dbReference>
<evidence type="ECO:0000256" key="9">
    <source>
        <dbReference type="ARBA" id="ARBA00023010"/>
    </source>
</evidence>
<dbReference type="AlphaFoldDB" id="A0A5C3MYC7"/>
<evidence type="ECO:0000256" key="7">
    <source>
        <dbReference type="ARBA" id="ARBA00022927"/>
    </source>
</evidence>
<dbReference type="NCBIfam" id="TIGR00869">
    <property type="entry name" value="sec62"/>
    <property type="match status" value="1"/>
</dbReference>
<evidence type="ECO:0000256" key="6">
    <source>
        <dbReference type="ARBA" id="ARBA00022824"/>
    </source>
</evidence>
<evidence type="ECO:0000256" key="11">
    <source>
        <dbReference type="SAM" id="MobiDB-lite"/>
    </source>
</evidence>
<dbReference type="STRING" id="5364.A0A5C3MYC7"/>
<comment type="similarity">
    <text evidence="2">Belongs to the SEC62 family.</text>
</comment>
<dbReference type="EMBL" id="ML213517">
    <property type="protein sequence ID" value="TFK49176.1"/>
    <property type="molecule type" value="Genomic_DNA"/>
</dbReference>
<feature type="region of interest" description="Disordered" evidence="11">
    <location>
        <begin position="222"/>
        <end position="272"/>
    </location>
</feature>
<comment type="subcellular location">
    <subcellularLocation>
        <location evidence="1">Endoplasmic reticulum membrane</location>
        <topology evidence="1">Multi-pass membrane protein</topology>
    </subcellularLocation>
</comment>
<organism evidence="13 14">
    <name type="scientific">Heliocybe sulcata</name>
    <dbReference type="NCBI Taxonomy" id="5364"/>
    <lineage>
        <taxon>Eukaryota</taxon>
        <taxon>Fungi</taxon>
        <taxon>Dikarya</taxon>
        <taxon>Basidiomycota</taxon>
        <taxon>Agaricomycotina</taxon>
        <taxon>Agaricomycetes</taxon>
        <taxon>Gloeophyllales</taxon>
        <taxon>Gloeophyllaceae</taxon>
        <taxon>Heliocybe</taxon>
    </lineage>
</organism>
<feature type="transmembrane region" description="Helical" evidence="12">
    <location>
        <begin position="162"/>
        <end position="190"/>
    </location>
</feature>
<keyword evidence="10 12" id="KW-0472">Membrane</keyword>
<dbReference type="Pfam" id="PF03839">
    <property type="entry name" value="Sec62"/>
    <property type="match status" value="1"/>
</dbReference>
<evidence type="ECO:0000313" key="14">
    <source>
        <dbReference type="Proteomes" id="UP000305948"/>
    </source>
</evidence>
<evidence type="ECO:0000256" key="10">
    <source>
        <dbReference type="ARBA" id="ARBA00023136"/>
    </source>
</evidence>
<gene>
    <name evidence="13" type="ORF">OE88DRAFT_1703595</name>
</gene>
<evidence type="ECO:0000256" key="5">
    <source>
        <dbReference type="ARBA" id="ARBA00022692"/>
    </source>
</evidence>
<evidence type="ECO:0000256" key="2">
    <source>
        <dbReference type="ARBA" id="ARBA00010604"/>
    </source>
</evidence>
<dbReference type="PANTHER" id="PTHR12443:SF9">
    <property type="entry name" value="TRANSLOCATION PROTEIN SEC62"/>
    <property type="match status" value="1"/>
</dbReference>
<dbReference type="Proteomes" id="UP000305948">
    <property type="component" value="Unassembled WGS sequence"/>
</dbReference>
<evidence type="ECO:0000256" key="12">
    <source>
        <dbReference type="SAM" id="Phobius"/>
    </source>
</evidence>
<evidence type="ECO:0000256" key="1">
    <source>
        <dbReference type="ARBA" id="ARBA00004477"/>
    </source>
</evidence>
<dbReference type="InterPro" id="IPR004728">
    <property type="entry name" value="Sec62"/>
</dbReference>
<evidence type="ECO:0000256" key="3">
    <source>
        <dbReference type="ARBA" id="ARBA00021257"/>
    </source>
</evidence>
<keyword evidence="9" id="KW-0811">Translocation</keyword>
<dbReference type="GO" id="GO:0005789">
    <property type="term" value="C:endoplasmic reticulum membrane"/>
    <property type="evidence" value="ECO:0007669"/>
    <property type="project" value="UniProtKB-SubCell"/>
</dbReference>
<keyword evidence="14" id="KW-1185">Reference proteome</keyword>
<keyword evidence="8 12" id="KW-1133">Transmembrane helix</keyword>
<reference evidence="13 14" key="1">
    <citation type="journal article" date="2019" name="Nat. Ecol. Evol.">
        <title>Megaphylogeny resolves global patterns of mushroom evolution.</title>
        <authorList>
            <person name="Varga T."/>
            <person name="Krizsan K."/>
            <person name="Foldi C."/>
            <person name="Dima B."/>
            <person name="Sanchez-Garcia M."/>
            <person name="Sanchez-Ramirez S."/>
            <person name="Szollosi G.J."/>
            <person name="Szarkandi J.G."/>
            <person name="Papp V."/>
            <person name="Albert L."/>
            <person name="Andreopoulos W."/>
            <person name="Angelini C."/>
            <person name="Antonin V."/>
            <person name="Barry K.W."/>
            <person name="Bougher N.L."/>
            <person name="Buchanan P."/>
            <person name="Buyck B."/>
            <person name="Bense V."/>
            <person name="Catcheside P."/>
            <person name="Chovatia M."/>
            <person name="Cooper J."/>
            <person name="Damon W."/>
            <person name="Desjardin D."/>
            <person name="Finy P."/>
            <person name="Geml J."/>
            <person name="Haridas S."/>
            <person name="Hughes K."/>
            <person name="Justo A."/>
            <person name="Karasinski D."/>
            <person name="Kautmanova I."/>
            <person name="Kiss B."/>
            <person name="Kocsube S."/>
            <person name="Kotiranta H."/>
            <person name="LaButti K.M."/>
            <person name="Lechner B.E."/>
            <person name="Liimatainen K."/>
            <person name="Lipzen A."/>
            <person name="Lukacs Z."/>
            <person name="Mihaltcheva S."/>
            <person name="Morgado L.N."/>
            <person name="Niskanen T."/>
            <person name="Noordeloos M.E."/>
            <person name="Ohm R.A."/>
            <person name="Ortiz-Santana B."/>
            <person name="Ovrebo C."/>
            <person name="Racz N."/>
            <person name="Riley R."/>
            <person name="Savchenko A."/>
            <person name="Shiryaev A."/>
            <person name="Soop K."/>
            <person name="Spirin V."/>
            <person name="Szebenyi C."/>
            <person name="Tomsovsky M."/>
            <person name="Tulloss R.E."/>
            <person name="Uehling J."/>
            <person name="Grigoriev I.V."/>
            <person name="Vagvolgyi C."/>
            <person name="Papp T."/>
            <person name="Martin F.M."/>
            <person name="Miettinen O."/>
            <person name="Hibbett D.S."/>
            <person name="Nagy L.G."/>
        </authorList>
    </citation>
    <scope>NUCLEOTIDE SEQUENCE [LARGE SCALE GENOMIC DNA]</scope>
    <source>
        <strain evidence="13 14">OMC1185</strain>
    </source>
</reference>
<sequence>MSATAVDQQKKAPKDLRNVVDFLRSSKSGMKIRVGVLGGKRIDYFKGKSAIKAVLSPAYAKLKNVPKVTSEEEAQQLLHSVIPFAFFLRVERGQPSGSSSSSPKTLQIIREQQFKPEDYYAWFYEGSQWTTYAGAIGMVVVMLAGVMFPLWPPTFKLGVSYLSMGVLGLLGLFFAIAIVRLIFYIITVIVASPGIWIFPNLFADVGFVDSFIPVWEWDIKKKGGKKKKGEKREKSEKQVANGVVIEEVADSGVDSSRPGSRSARIEEVPEDS</sequence>
<dbReference type="OrthoDB" id="200187at2759"/>
<dbReference type="GO" id="GO:0031204">
    <property type="term" value="P:post-translational protein targeting to membrane, translocation"/>
    <property type="evidence" value="ECO:0007669"/>
    <property type="project" value="TreeGrafter"/>
</dbReference>
<evidence type="ECO:0000313" key="13">
    <source>
        <dbReference type="EMBL" id="TFK49176.1"/>
    </source>
</evidence>
<accession>A0A5C3MYC7</accession>
<proteinExistence type="inferred from homology"/>
<evidence type="ECO:0000256" key="8">
    <source>
        <dbReference type="ARBA" id="ARBA00022989"/>
    </source>
</evidence>
<keyword evidence="5 12" id="KW-0812">Transmembrane</keyword>
<keyword evidence="7" id="KW-0653">Protein transport</keyword>
<name>A0A5C3MYC7_9AGAM</name>
<evidence type="ECO:0000256" key="4">
    <source>
        <dbReference type="ARBA" id="ARBA00022448"/>
    </source>
</evidence>
<protein>
    <recommendedName>
        <fullName evidence="3">Translocation protein SEC62</fullName>
    </recommendedName>
</protein>